<evidence type="ECO:0000313" key="2">
    <source>
        <dbReference type="EMBL" id="EPS97112.1"/>
    </source>
</evidence>
<protein>
    <submittedName>
        <fullName evidence="2">Uncharacterized protein</fullName>
    </submittedName>
</protein>
<dbReference type="EMBL" id="KE504179">
    <property type="protein sequence ID" value="EPS97112.1"/>
    <property type="molecule type" value="Genomic_DNA"/>
</dbReference>
<organism evidence="2 3">
    <name type="scientific">Fomitopsis schrenkii</name>
    <name type="common">Brown rot fungus</name>
    <dbReference type="NCBI Taxonomy" id="2126942"/>
    <lineage>
        <taxon>Eukaryota</taxon>
        <taxon>Fungi</taxon>
        <taxon>Dikarya</taxon>
        <taxon>Basidiomycota</taxon>
        <taxon>Agaricomycotina</taxon>
        <taxon>Agaricomycetes</taxon>
        <taxon>Polyporales</taxon>
        <taxon>Fomitopsis</taxon>
    </lineage>
</organism>
<feature type="region of interest" description="Disordered" evidence="1">
    <location>
        <begin position="176"/>
        <end position="227"/>
    </location>
</feature>
<keyword evidence="3" id="KW-1185">Reference proteome</keyword>
<reference evidence="2 3" key="1">
    <citation type="journal article" date="2012" name="Science">
        <title>The Paleozoic origin of enzymatic lignin decomposition reconstructed from 31 fungal genomes.</title>
        <authorList>
            <person name="Floudas D."/>
            <person name="Binder M."/>
            <person name="Riley R."/>
            <person name="Barry K."/>
            <person name="Blanchette R.A."/>
            <person name="Henrissat B."/>
            <person name="Martinez A.T."/>
            <person name="Otillar R."/>
            <person name="Spatafora J.W."/>
            <person name="Yadav J.S."/>
            <person name="Aerts A."/>
            <person name="Benoit I."/>
            <person name="Boyd A."/>
            <person name="Carlson A."/>
            <person name="Copeland A."/>
            <person name="Coutinho P.M."/>
            <person name="de Vries R.P."/>
            <person name="Ferreira P."/>
            <person name="Findley K."/>
            <person name="Foster B."/>
            <person name="Gaskell J."/>
            <person name="Glotzer D."/>
            <person name="Gorecki P."/>
            <person name="Heitman J."/>
            <person name="Hesse C."/>
            <person name="Hori C."/>
            <person name="Igarashi K."/>
            <person name="Jurgens J.A."/>
            <person name="Kallen N."/>
            <person name="Kersten P."/>
            <person name="Kohler A."/>
            <person name="Kuees U."/>
            <person name="Kumar T.K.A."/>
            <person name="Kuo A."/>
            <person name="LaButti K."/>
            <person name="Larrondo L.F."/>
            <person name="Lindquist E."/>
            <person name="Ling A."/>
            <person name="Lombard V."/>
            <person name="Lucas S."/>
            <person name="Lundell T."/>
            <person name="Martin R."/>
            <person name="McLaughlin D.J."/>
            <person name="Morgenstern I."/>
            <person name="Morin E."/>
            <person name="Murat C."/>
            <person name="Nagy L.G."/>
            <person name="Nolan M."/>
            <person name="Ohm R.A."/>
            <person name="Patyshakuliyeva A."/>
            <person name="Rokas A."/>
            <person name="Ruiz-Duenas F.J."/>
            <person name="Sabat G."/>
            <person name="Salamov A."/>
            <person name="Samejima M."/>
            <person name="Schmutz J."/>
            <person name="Slot J.C."/>
            <person name="St John F."/>
            <person name="Stenlid J."/>
            <person name="Sun H."/>
            <person name="Sun S."/>
            <person name="Syed K."/>
            <person name="Tsang A."/>
            <person name="Wiebenga A."/>
            <person name="Young D."/>
            <person name="Pisabarro A."/>
            <person name="Eastwood D.C."/>
            <person name="Martin F."/>
            <person name="Cullen D."/>
            <person name="Grigoriev I.V."/>
            <person name="Hibbett D.S."/>
        </authorList>
    </citation>
    <scope>NUCLEOTIDE SEQUENCE</scope>
    <source>
        <strain evidence="3">FP-58527</strain>
    </source>
</reference>
<dbReference type="STRING" id="743788.S8DWX7"/>
<dbReference type="Proteomes" id="UP000015241">
    <property type="component" value="Unassembled WGS sequence"/>
</dbReference>
<feature type="compositionally biased region" description="Basic and acidic residues" evidence="1">
    <location>
        <begin position="176"/>
        <end position="186"/>
    </location>
</feature>
<gene>
    <name evidence="2" type="ORF">FOMPIDRAFT_1052660</name>
</gene>
<proteinExistence type="predicted"/>
<evidence type="ECO:0000256" key="1">
    <source>
        <dbReference type="SAM" id="MobiDB-lite"/>
    </source>
</evidence>
<dbReference type="HOGENOM" id="CLU_116371_0_0_1"/>
<dbReference type="InParanoid" id="S8DWX7"/>
<name>S8DWX7_FOMSC</name>
<sequence length="227" mass="25129">MLPKLGPSLTSLQYKSSTWNTEAWQHLSFLAQCTRLLSVDLELQANLIDSWRGLVTVLHEIVAQLISPVISEIRLELYLISPKDDFAISALPDSEFPAIDLGSIHDLMKRPLFNSLHGASVLLGWARRGRLTCDAVITAEEIECRLRLILEPWEKRGILTVSAYDEATDEEIRRERAMLHPEREDAGEGAGGKEAYPPEDETVLASDQDNEGGHGGAVQDAVEDSEG</sequence>
<dbReference type="AlphaFoldDB" id="S8DWX7"/>
<evidence type="ECO:0000313" key="3">
    <source>
        <dbReference type="Proteomes" id="UP000015241"/>
    </source>
</evidence>
<accession>S8DWX7</accession>